<evidence type="ECO:0000313" key="2">
    <source>
        <dbReference type="EMBL" id="CAD2222894.1"/>
    </source>
</evidence>
<dbReference type="AlphaFoldDB" id="A0A7G2CVE0"/>
<feature type="transmembrane region" description="Helical" evidence="1">
    <location>
        <begin position="80"/>
        <end position="98"/>
    </location>
</feature>
<keyword evidence="1" id="KW-1133">Transmembrane helix</keyword>
<gene>
    <name evidence="2" type="ORF">ADEAN_001044900</name>
</gene>
<keyword evidence="1" id="KW-0812">Transmembrane</keyword>
<accession>A0A7G2CVE0</accession>
<protein>
    <recommendedName>
        <fullName evidence="4">PLAC8 family</fullName>
    </recommendedName>
</protein>
<dbReference type="VEuPathDB" id="TriTrypDB:ADEAN_001044900"/>
<keyword evidence="3" id="KW-1185">Reference proteome</keyword>
<dbReference type="Proteomes" id="UP000515908">
    <property type="component" value="Chromosome 29"/>
</dbReference>
<evidence type="ECO:0000313" key="3">
    <source>
        <dbReference type="Proteomes" id="UP000515908"/>
    </source>
</evidence>
<proteinExistence type="predicted"/>
<keyword evidence="1" id="KW-0472">Membrane</keyword>
<dbReference type="EMBL" id="LR877173">
    <property type="protein sequence ID" value="CAD2222894.1"/>
    <property type="molecule type" value="Genomic_DNA"/>
</dbReference>
<name>A0A7G2CVE0_9TRYP</name>
<evidence type="ECO:0000256" key="1">
    <source>
        <dbReference type="SAM" id="Phobius"/>
    </source>
</evidence>
<evidence type="ECO:0008006" key="4">
    <source>
        <dbReference type="Google" id="ProtNLM"/>
    </source>
</evidence>
<organism evidence="2 3">
    <name type="scientific">Angomonas deanei</name>
    <dbReference type="NCBI Taxonomy" id="59799"/>
    <lineage>
        <taxon>Eukaryota</taxon>
        <taxon>Discoba</taxon>
        <taxon>Euglenozoa</taxon>
        <taxon>Kinetoplastea</taxon>
        <taxon>Metakinetoplastina</taxon>
        <taxon>Trypanosomatida</taxon>
        <taxon>Trypanosomatidae</taxon>
        <taxon>Strigomonadinae</taxon>
        <taxon>Angomonas</taxon>
    </lineage>
</organism>
<reference evidence="2 3" key="1">
    <citation type="submission" date="2020-08" db="EMBL/GenBank/DDBJ databases">
        <authorList>
            <person name="Newling K."/>
            <person name="Davey J."/>
            <person name="Forrester S."/>
        </authorList>
    </citation>
    <scope>NUCLEOTIDE SEQUENCE [LARGE SCALE GENOMIC DNA]</scope>
    <source>
        <strain evidence="3">Crithidia deanei Carvalho (ATCC PRA-265)</strain>
    </source>
</reference>
<sequence length="160" mass="17743">MAEDKEVSKAGEGGVKSWLGIDQIDWGGEAGKFYECWKLNPCCGTPEPLKMITCFVCWTCCGCCSLSKFYASSVGQECAFIPHCLMAFFLPCITSLIIRTNIRNRLGVQGNMIGDCVCCCCCGCCSRCQELRGVPREEWHLLEPKWKSPVCSAPDIIFIK</sequence>